<feature type="compositionally biased region" description="Low complexity" evidence="1">
    <location>
        <begin position="37"/>
        <end position="48"/>
    </location>
</feature>
<gene>
    <name evidence="2" type="ORF">FOMPIDRAFT_54268</name>
</gene>
<evidence type="ECO:0000313" key="3">
    <source>
        <dbReference type="Proteomes" id="UP000015241"/>
    </source>
</evidence>
<dbReference type="EMBL" id="KE504158">
    <property type="protein sequence ID" value="EPS99210.1"/>
    <property type="molecule type" value="Genomic_DNA"/>
</dbReference>
<dbReference type="Proteomes" id="UP000015241">
    <property type="component" value="Unassembled WGS sequence"/>
</dbReference>
<accession>S8FCC9</accession>
<dbReference type="STRING" id="743788.S8FCC9"/>
<evidence type="ECO:0000256" key="1">
    <source>
        <dbReference type="SAM" id="MobiDB-lite"/>
    </source>
</evidence>
<dbReference type="InParanoid" id="S8FCC9"/>
<reference evidence="2 3" key="1">
    <citation type="journal article" date="2012" name="Science">
        <title>The Paleozoic origin of enzymatic lignin decomposition reconstructed from 31 fungal genomes.</title>
        <authorList>
            <person name="Floudas D."/>
            <person name="Binder M."/>
            <person name="Riley R."/>
            <person name="Barry K."/>
            <person name="Blanchette R.A."/>
            <person name="Henrissat B."/>
            <person name="Martinez A.T."/>
            <person name="Otillar R."/>
            <person name="Spatafora J.W."/>
            <person name="Yadav J.S."/>
            <person name="Aerts A."/>
            <person name="Benoit I."/>
            <person name="Boyd A."/>
            <person name="Carlson A."/>
            <person name="Copeland A."/>
            <person name="Coutinho P.M."/>
            <person name="de Vries R.P."/>
            <person name="Ferreira P."/>
            <person name="Findley K."/>
            <person name="Foster B."/>
            <person name="Gaskell J."/>
            <person name="Glotzer D."/>
            <person name="Gorecki P."/>
            <person name="Heitman J."/>
            <person name="Hesse C."/>
            <person name="Hori C."/>
            <person name="Igarashi K."/>
            <person name="Jurgens J.A."/>
            <person name="Kallen N."/>
            <person name="Kersten P."/>
            <person name="Kohler A."/>
            <person name="Kuees U."/>
            <person name="Kumar T.K.A."/>
            <person name="Kuo A."/>
            <person name="LaButti K."/>
            <person name="Larrondo L.F."/>
            <person name="Lindquist E."/>
            <person name="Ling A."/>
            <person name="Lombard V."/>
            <person name="Lucas S."/>
            <person name="Lundell T."/>
            <person name="Martin R."/>
            <person name="McLaughlin D.J."/>
            <person name="Morgenstern I."/>
            <person name="Morin E."/>
            <person name="Murat C."/>
            <person name="Nagy L.G."/>
            <person name="Nolan M."/>
            <person name="Ohm R.A."/>
            <person name="Patyshakuliyeva A."/>
            <person name="Rokas A."/>
            <person name="Ruiz-Duenas F.J."/>
            <person name="Sabat G."/>
            <person name="Salamov A."/>
            <person name="Samejima M."/>
            <person name="Schmutz J."/>
            <person name="Slot J.C."/>
            <person name="St John F."/>
            <person name="Stenlid J."/>
            <person name="Sun H."/>
            <person name="Sun S."/>
            <person name="Syed K."/>
            <person name="Tsang A."/>
            <person name="Wiebenga A."/>
            <person name="Young D."/>
            <person name="Pisabarro A."/>
            <person name="Eastwood D.C."/>
            <person name="Martin F."/>
            <person name="Cullen D."/>
            <person name="Grigoriev I.V."/>
            <person name="Hibbett D.S."/>
        </authorList>
    </citation>
    <scope>NUCLEOTIDE SEQUENCE</scope>
    <source>
        <strain evidence="3">FP-58527</strain>
    </source>
</reference>
<dbReference type="HOGENOM" id="CLU_1932519_0_0_1"/>
<evidence type="ECO:0000313" key="2">
    <source>
        <dbReference type="EMBL" id="EPS99210.1"/>
    </source>
</evidence>
<dbReference type="OrthoDB" id="276422at2759"/>
<keyword evidence="3" id="KW-1185">Reference proteome</keyword>
<feature type="non-terminal residue" evidence="2">
    <location>
        <position position="131"/>
    </location>
</feature>
<name>S8FCC9_FOMSC</name>
<feature type="region of interest" description="Disordered" evidence="1">
    <location>
        <begin position="24"/>
        <end position="58"/>
    </location>
</feature>
<protein>
    <submittedName>
        <fullName evidence="2">Uncharacterized protein</fullName>
    </submittedName>
</protein>
<proteinExistence type="predicted"/>
<sequence>MLSRSARKLETALLSCSRQSLPRPARLYSTPTKRVNAPAHATASAPSPDAFPPYMSPEGNSWQHQMEDFLRRQTPYTILPTPSPAAKQKELQAMLITDSATQDLISIVGACLHNLYDVPRAKQVFDDLRES</sequence>
<dbReference type="AlphaFoldDB" id="S8FCC9"/>
<organism evidence="2 3">
    <name type="scientific">Fomitopsis schrenkii</name>
    <name type="common">Brown rot fungus</name>
    <dbReference type="NCBI Taxonomy" id="2126942"/>
    <lineage>
        <taxon>Eukaryota</taxon>
        <taxon>Fungi</taxon>
        <taxon>Dikarya</taxon>
        <taxon>Basidiomycota</taxon>
        <taxon>Agaricomycotina</taxon>
        <taxon>Agaricomycetes</taxon>
        <taxon>Polyporales</taxon>
        <taxon>Fomitopsis</taxon>
    </lineage>
</organism>